<evidence type="ECO:0000313" key="1">
    <source>
        <dbReference type="EMBL" id="KAG8653482.1"/>
    </source>
</evidence>
<evidence type="ECO:0000313" key="2">
    <source>
        <dbReference type="Proteomes" id="UP000091857"/>
    </source>
</evidence>
<gene>
    <name evidence="1" type="ORF">MANES_05G026800v8</name>
</gene>
<sequence length="308" mass="34389">MGCERRSSHIICAIFYIWFLLFSSVYGSIGNDPESLDASIYNYAMETLAKRRTGTLLNVSLPANFSGIRASVIRLRSSTLWDRGANFESFYIPTRVVTFPFVRRIAIVYHNLGNWSSYYYKVPGYTLVTPVVGFMAYDASNLSTSANGTLKFIVLDSPIVVSFPNSTIAELKHGNAEAKCVKFSDGGLVEFRNLTEGRCVTQGDGHFSIAIPSPESKKKKSWARWVIGFGAGFIGLILVVLIIIIACKIVRSEKMRKMEEESEKGVAFDTKWIGRSKMPSASMVRTQPVLEHEFVGFGLITEPLFVIW</sequence>
<organism evidence="1 2">
    <name type="scientific">Manihot esculenta</name>
    <name type="common">Cassava</name>
    <name type="synonym">Jatropha manihot</name>
    <dbReference type="NCBI Taxonomy" id="3983"/>
    <lineage>
        <taxon>Eukaryota</taxon>
        <taxon>Viridiplantae</taxon>
        <taxon>Streptophyta</taxon>
        <taxon>Embryophyta</taxon>
        <taxon>Tracheophyta</taxon>
        <taxon>Spermatophyta</taxon>
        <taxon>Magnoliopsida</taxon>
        <taxon>eudicotyledons</taxon>
        <taxon>Gunneridae</taxon>
        <taxon>Pentapetalae</taxon>
        <taxon>rosids</taxon>
        <taxon>fabids</taxon>
        <taxon>Malpighiales</taxon>
        <taxon>Euphorbiaceae</taxon>
        <taxon>Crotonoideae</taxon>
        <taxon>Manihoteae</taxon>
        <taxon>Manihot</taxon>
    </lineage>
</organism>
<comment type="caution">
    <text evidence="1">The sequence shown here is derived from an EMBL/GenBank/DDBJ whole genome shotgun (WGS) entry which is preliminary data.</text>
</comment>
<name>A0ACB7HLH7_MANES</name>
<protein>
    <submittedName>
        <fullName evidence="1">Uncharacterized protein</fullName>
    </submittedName>
</protein>
<proteinExistence type="predicted"/>
<dbReference type="EMBL" id="CM004391">
    <property type="protein sequence ID" value="KAG8653482.1"/>
    <property type="molecule type" value="Genomic_DNA"/>
</dbReference>
<keyword evidence="2" id="KW-1185">Reference proteome</keyword>
<accession>A0ACB7HLH7</accession>
<dbReference type="Proteomes" id="UP000091857">
    <property type="component" value="Chromosome 5"/>
</dbReference>
<reference evidence="2" key="1">
    <citation type="journal article" date="2016" name="Nat. Biotechnol.">
        <title>Sequencing wild and cultivated cassava and related species reveals extensive interspecific hybridization and genetic diversity.</title>
        <authorList>
            <person name="Bredeson J.V."/>
            <person name="Lyons J.B."/>
            <person name="Prochnik S.E."/>
            <person name="Wu G.A."/>
            <person name="Ha C.M."/>
            <person name="Edsinger-Gonzales E."/>
            <person name="Grimwood J."/>
            <person name="Schmutz J."/>
            <person name="Rabbi I.Y."/>
            <person name="Egesi C."/>
            <person name="Nauluvula P."/>
            <person name="Lebot V."/>
            <person name="Ndunguru J."/>
            <person name="Mkamilo G."/>
            <person name="Bart R.S."/>
            <person name="Setter T.L."/>
            <person name="Gleadow R.M."/>
            <person name="Kulakow P."/>
            <person name="Ferguson M.E."/>
            <person name="Rounsley S."/>
            <person name="Rokhsar D.S."/>
        </authorList>
    </citation>
    <scope>NUCLEOTIDE SEQUENCE [LARGE SCALE GENOMIC DNA]</scope>
    <source>
        <strain evidence="2">cv. AM560-2</strain>
    </source>
</reference>